<organism evidence="2 3">
    <name type="scientific">Anoxybacteroides rupiense</name>
    <dbReference type="NCBI Taxonomy" id="311460"/>
    <lineage>
        <taxon>Bacteria</taxon>
        <taxon>Bacillati</taxon>
        <taxon>Bacillota</taxon>
        <taxon>Bacilli</taxon>
        <taxon>Bacillales</taxon>
        <taxon>Anoxybacillaceae</taxon>
        <taxon>Anoxybacteroides</taxon>
    </lineage>
</organism>
<dbReference type="RefSeq" id="WP_328217468.1">
    <property type="nucleotide sequence ID" value="NZ_JARTLI010000005.1"/>
</dbReference>
<dbReference type="Pfam" id="PF13791">
    <property type="entry name" value="Sigma_reg_C"/>
    <property type="match status" value="1"/>
</dbReference>
<gene>
    <name evidence="2" type="ORF">P9850_05305</name>
</gene>
<protein>
    <submittedName>
        <fullName evidence="2">Anti sigma factor C-terminal domain-containing protein</fullName>
    </submittedName>
</protein>
<sequence>MQTPVIGFPYKKVHVDSVFNRSFTDYEEVVKGLELLTKNEKWATQLTEYKNLKMAERLKWVKKNKELKVYGIAITGTAKDVLSLEKMKEVHVIRLGQIYWP</sequence>
<evidence type="ECO:0000313" key="3">
    <source>
        <dbReference type="Proteomes" id="UP001339962"/>
    </source>
</evidence>
<proteinExistence type="predicted"/>
<accession>A0ABD5IU30</accession>
<evidence type="ECO:0000313" key="2">
    <source>
        <dbReference type="EMBL" id="MED5051280.1"/>
    </source>
</evidence>
<comment type="caution">
    <text evidence="2">The sequence shown here is derived from an EMBL/GenBank/DDBJ whole genome shotgun (WGS) entry which is preliminary data.</text>
</comment>
<dbReference type="EMBL" id="JARTLI010000005">
    <property type="protein sequence ID" value="MED5051280.1"/>
    <property type="molecule type" value="Genomic_DNA"/>
</dbReference>
<dbReference type="InterPro" id="IPR025672">
    <property type="entry name" value="Sigma_reg_C_dom"/>
</dbReference>
<dbReference type="AlphaFoldDB" id="A0ABD5IU30"/>
<dbReference type="Proteomes" id="UP001339962">
    <property type="component" value="Unassembled WGS sequence"/>
</dbReference>
<reference evidence="2 3" key="1">
    <citation type="submission" date="2023-03" db="EMBL/GenBank/DDBJ databases">
        <title>Bacillus Genome Sequencing.</title>
        <authorList>
            <person name="Dunlap C."/>
        </authorList>
    </citation>
    <scope>NUCLEOTIDE SEQUENCE [LARGE SCALE GENOMIC DNA]</scope>
    <source>
        <strain evidence="2 3">NRS-38</strain>
    </source>
</reference>
<feature type="domain" description="Sigma factor regulator C-terminal" evidence="1">
    <location>
        <begin position="2"/>
        <end position="97"/>
    </location>
</feature>
<name>A0ABD5IU30_9BACL</name>
<evidence type="ECO:0000259" key="1">
    <source>
        <dbReference type="Pfam" id="PF13791"/>
    </source>
</evidence>